<dbReference type="GO" id="GO:0016887">
    <property type="term" value="F:ATP hydrolysis activity"/>
    <property type="evidence" value="ECO:0007669"/>
    <property type="project" value="InterPro"/>
</dbReference>
<dbReference type="InterPro" id="IPR017871">
    <property type="entry name" value="ABC_transporter-like_CS"/>
</dbReference>
<reference evidence="6 7" key="1">
    <citation type="journal article" date="2015" name="Nature">
        <title>rRNA introns, odd ribosomes, and small enigmatic genomes across a large radiation of phyla.</title>
        <authorList>
            <person name="Brown C.T."/>
            <person name="Hug L.A."/>
            <person name="Thomas B.C."/>
            <person name="Sharon I."/>
            <person name="Castelle C.J."/>
            <person name="Singh A."/>
            <person name="Wilkins M.J."/>
            <person name="Williams K.H."/>
            <person name="Banfield J.F."/>
        </authorList>
    </citation>
    <scope>NUCLEOTIDE SEQUENCE [LARGE SCALE GENOMIC DNA]</scope>
</reference>
<evidence type="ECO:0000256" key="1">
    <source>
        <dbReference type="ARBA" id="ARBA00005417"/>
    </source>
</evidence>
<comment type="caution">
    <text evidence="6">The sequence shown here is derived from an EMBL/GenBank/DDBJ whole genome shotgun (WGS) entry which is preliminary data.</text>
</comment>
<comment type="similarity">
    <text evidence="1">Belongs to the ABC transporter superfamily.</text>
</comment>
<gene>
    <name evidence="6" type="ORF">UV12_C0008G0009</name>
</gene>
<dbReference type="Pfam" id="PF00005">
    <property type="entry name" value="ABC_tran"/>
    <property type="match status" value="1"/>
</dbReference>
<dbReference type="AlphaFoldDB" id="A0A0G1BM45"/>
<dbReference type="PANTHER" id="PTHR42798:SF2">
    <property type="entry name" value="ABC TRANSPORTER ATP-BINDING PROTEIN MG467-RELATED"/>
    <property type="match status" value="1"/>
</dbReference>
<dbReference type="PROSITE" id="PS00211">
    <property type="entry name" value="ABC_TRANSPORTER_1"/>
    <property type="match status" value="1"/>
</dbReference>
<dbReference type="InterPro" id="IPR017911">
    <property type="entry name" value="MacB-like_ATP-bd"/>
</dbReference>
<dbReference type="PROSITE" id="PS50893">
    <property type="entry name" value="ABC_TRANSPORTER_2"/>
    <property type="match status" value="1"/>
</dbReference>
<dbReference type="SUPFAM" id="SSF52540">
    <property type="entry name" value="P-loop containing nucleoside triphosphate hydrolases"/>
    <property type="match status" value="1"/>
</dbReference>
<dbReference type="FunFam" id="3.40.50.300:FF:000032">
    <property type="entry name" value="Export ABC transporter ATP-binding protein"/>
    <property type="match status" value="1"/>
</dbReference>
<evidence type="ECO:0000259" key="5">
    <source>
        <dbReference type="PROSITE" id="PS50893"/>
    </source>
</evidence>
<evidence type="ECO:0000313" key="6">
    <source>
        <dbReference type="EMBL" id="KKS47341.1"/>
    </source>
</evidence>
<keyword evidence="4" id="KW-0067">ATP-binding</keyword>
<evidence type="ECO:0000256" key="4">
    <source>
        <dbReference type="ARBA" id="ARBA00022840"/>
    </source>
</evidence>
<dbReference type="GO" id="GO:0022857">
    <property type="term" value="F:transmembrane transporter activity"/>
    <property type="evidence" value="ECO:0007669"/>
    <property type="project" value="UniProtKB-ARBA"/>
</dbReference>
<dbReference type="InterPro" id="IPR003439">
    <property type="entry name" value="ABC_transporter-like_ATP-bd"/>
</dbReference>
<dbReference type="PATRIC" id="fig|1618756.3.peg.527"/>
<protein>
    <submittedName>
        <fullName evidence="6">ABC transporter, ATPase subunit</fullName>
    </submittedName>
</protein>
<dbReference type="GO" id="GO:0005524">
    <property type="term" value="F:ATP binding"/>
    <property type="evidence" value="ECO:0007669"/>
    <property type="project" value="UniProtKB-KW"/>
</dbReference>
<evidence type="ECO:0000256" key="2">
    <source>
        <dbReference type="ARBA" id="ARBA00022448"/>
    </source>
</evidence>
<name>A0A0G1BM45_9BACT</name>
<keyword evidence="3" id="KW-0547">Nucleotide-binding</keyword>
<dbReference type="EMBL" id="LCDG01000008">
    <property type="protein sequence ID" value="KKS47341.1"/>
    <property type="molecule type" value="Genomic_DNA"/>
</dbReference>
<keyword evidence="2" id="KW-0813">Transport</keyword>
<evidence type="ECO:0000256" key="3">
    <source>
        <dbReference type="ARBA" id="ARBA00022741"/>
    </source>
</evidence>
<dbReference type="InterPro" id="IPR003593">
    <property type="entry name" value="AAA+_ATPase"/>
</dbReference>
<evidence type="ECO:0000313" key="7">
    <source>
        <dbReference type="Proteomes" id="UP000034704"/>
    </source>
</evidence>
<dbReference type="CDD" id="cd03255">
    <property type="entry name" value="ABC_MJ0796_LolCDE_FtsE"/>
    <property type="match status" value="1"/>
</dbReference>
<dbReference type="SMART" id="SM00382">
    <property type="entry name" value="AAA"/>
    <property type="match status" value="1"/>
</dbReference>
<sequence length="226" mass="25034">MITVKNITKNFTNGTVVTHVLRGVSLEIPDGQFVAIVGPSGAGKSTLMYQMSLLDTPNSGSIFVDDREISALNDTEAIKYRLENFGFVFQDYALIPELTALENVTLLGLMQGVDYSIVKKEATTILESFNLLNQVDHLPSQLSGGEQQRVSVARAIIKKPKILFADEPTASLDSDMSAQVMKVFLDLHKKGQTIVMVTHEEEYAVMADRIIRVKDGRIIDDKMLKK</sequence>
<dbReference type="Gene3D" id="3.40.50.300">
    <property type="entry name" value="P-loop containing nucleotide triphosphate hydrolases"/>
    <property type="match status" value="1"/>
</dbReference>
<dbReference type="InterPro" id="IPR027417">
    <property type="entry name" value="P-loop_NTPase"/>
</dbReference>
<proteinExistence type="inferred from homology"/>
<dbReference type="PANTHER" id="PTHR42798">
    <property type="entry name" value="LIPOPROTEIN-RELEASING SYSTEM ATP-BINDING PROTEIN LOLD"/>
    <property type="match status" value="1"/>
</dbReference>
<feature type="domain" description="ABC transporter" evidence="5">
    <location>
        <begin position="2"/>
        <end position="226"/>
    </location>
</feature>
<dbReference type="STRING" id="1618756.UV12_C0008G0009"/>
<organism evidence="6 7">
    <name type="scientific">Candidatus Nomurabacteria bacterium GW2011_GWC2_42_20</name>
    <dbReference type="NCBI Taxonomy" id="1618756"/>
    <lineage>
        <taxon>Bacteria</taxon>
        <taxon>Candidatus Nomuraibacteriota</taxon>
    </lineage>
</organism>
<accession>A0A0G1BM45</accession>
<dbReference type="Proteomes" id="UP000034704">
    <property type="component" value="Unassembled WGS sequence"/>
</dbReference>
<dbReference type="GO" id="GO:0098796">
    <property type="term" value="C:membrane protein complex"/>
    <property type="evidence" value="ECO:0007669"/>
    <property type="project" value="UniProtKB-ARBA"/>
</dbReference>